<comment type="similarity">
    <text evidence="1">Belongs to the 5'-AMP-activated protein kinase gamma subunit family.</text>
</comment>
<dbReference type="PANTHER" id="PTHR13780:SF35">
    <property type="entry name" value="LD22662P"/>
    <property type="match status" value="1"/>
</dbReference>
<dbReference type="GO" id="GO:0005634">
    <property type="term" value="C:nucleus"/>
    <property type="evidence" value="ECO:0007669"/>
    <property type="project" value="TreeGrafter"/>
</dbReference>
<evidence type="ECO:0000313" key="5">
    <source>
        <dbReference type="EMBL" id="OLY85324.1"/>
    </source>
</evidence>
<dbReference type="InterPro" id="IPR046342">
    <property type="entry name" value="CBS_dom_sf"/>
</dbReference>
<evidence type="ECO:0000256" key="2">
    <source>
        <dbReference type="ARBA" id="ARBA00022737"/>
    </source>
</evidence>
<dbReference type="STRING" id="133383.A0A1R0H8A8"/>
<dbReference type="Gene3D" id="3.10.580.10">
    <property type="entry name" value="CBS-domain"/>
    <property type="match status" value="2"/>
</dbReference>
<protein>
    <submittedName>
        <fullName evidence="5">5'-AMP-activated protein kinase subunit gamma</fullName>
    </submittedName>
</protein>
<organism evidence="5 6">
    <name type="scientific">Smittium mucronatum</name>
    <dbReference type="NCBI Taxonomy" id="133383"/>
    <lineage>
        <taxon>Eukaryota</taxon>
        <taxon>Fungi</taxon>
        <taxon>Fungi incertae sedis</taxon>
        <taxon>Zoopagomycota</taxon>
        <taxon>Kickxellomycotina</taxon>
        <taxon>Harpellomycetes</taxon>
        <taxon>Harpellales</taxon>
        <taxon>Legeriomycetaceae</taxon>
        <taxon>Smittium</taxon>
    </lineage>
</organism>
<evidence type="ECO:0000313" key="6">
    <source>
        <dbReference type="Proteomes" id="UP000187455"/>
    </source>
</evidence>
<dbReference type="InterPro" id="IPR050511">
    <property type="entry name" value="AMPK_gamma/SDS23_families"/>
</dbReference>
<dbReference type="Proteomes" id="UP000187455">
    <property type="component" value="Unassembled WGS sequence"/>
</dbReference>
<keyword evidence="3" id="KW-0129">CBS domain</keyword>
<dbReference type="GO" id="GO:0031588">
    <property type="term" value="C:nucleotide-activated protein kinase complex"/>
    <property type="evidence" value="ECO:0007669"/>
    <property type="project" value="TreeGrafter"/>
</dbReference>
<dbReference type="GO" id="GO:0005737">
    <property type="term" value="C:cytoplasm"/>
    <property type="evidence" value="ECO:0007669"/>
    <property type="project" value="TreeGrafter"/>
</dbReference>
<keyword evidence="5" id="KW-0418">Kinase</keyword>
<keyword evidence="6" id="KW-1185">Reference proteome</keyword>
<dbReference type="EMBL" id="LSSL01000155">
    <property type="protein sequence ID" value="OLY85324.1"/>
    <property type="molecule type" value="Genomic_DNA"/>
</dbReference>
<keyword evidence="2" id="KW-0677">Repeat</keyword>
<evidence type="ECO:0000256" key="3">
    <source>
        <dbReference type="ARBA" id="ARBA00023122"/>
    </source>
</evidence>
<accession>A0A1R0H8A8</accession>
<dbReference type="Pfam" id="PF00571">
    <property type="entry name" value="CBS"/>
    <property type="match status" value="1"/>
</dbReference>
<sequence length="217" mass="24883">MNYASTFLKHHTGYELIPISYRLTVFDTELLLKKALAILIQNDEDVAALWDSNRQKFHGIVSSNNLINIIQYYYVNFSLEEAIEDIKTIKLQGYTESLYKISKQLVSNNSNSIVLVDTDPISKSDVLVSTLSTYQILQFLSSDIKERDIFKSHSLSELGIGTYHDFITVTMDMRVFDVVGLFIENNVSVVPVLDSEGILELFFGLFNNFLFNFQFFN</sequence>
<dbReference type="GO" id="GO:0019887">
    <property type="term" value="F:protein kinase regulator activity"/>
    <property type="evidence" value="ECO:0007669"/>
    <property type="project" value="TreeGrafter"/>
</dbReference>
<comment type="caution">
    <text evidence="5">The sequence shown here is derived from an EMBL/GenBank/DDBJ whole genome shotgun (WGS) entry which is preliminary data.</text>
</comment>
<dbReference type="GO" id="GO:0016208">
    <property type="term" value="F:AMP binding"/>
    <property type="evidence" value="ECO:0007669"/>
    <property type="project" value="TreeGrafter"/>
</dbReference>
<name>A0A1R0H8A8_9FUNG</name>
<reference evidence="5 6" key="1">
    <citation type="journal article" date="2016" name="Mol. Biol. Evol.">
        <title>Genome-Wide Survey of Gut Fungi (Harpellales) Reveals the First Horizontally Transferred Ubiquitin Gene from a Mosquito Host.</title>
        <authorList>
            <person name="Wang Y."/>
            <person name="White M.M."/>
            <person name="Kvist S."/>
            <person name="Moncalvo J.M."/>
        </authorList>
    </citation>
    <scope>NUCLEOTIDE SEQUENCE [LARGE SCALE GENOMIC DNA]</scope>
    <source>
        <strain evidence="5 6">ALG-7-W6</strain>
    </source>
</reference>
<dbReference type="GO" id="GO:0019901">
    <property type="term" value="F:protein kinase binding"/>
    <property type="evidence" value="ECO:0007669"/>
    <property type="project" value="TreeGrafter"/>
</dbReference>
<dbReference type="OrthoDB" id="286637at2759"/>
<proteinExistence type="inferred from homology"/>
<dbReference type="SUPFAM" id="SSF54631">
    <property type="entry name" value="CBS-domain pair"/>
    <property type="match status" value="2"/>
</dbReference>
<gene>
    <name evidence="5" type="ORF">AYI68_g490</name>
</gene>
<keyword evidence="5" id="KW-0808">Transferase</keyword>
<dbReference type="InterPro" id="IPR000644">
    <property type="entry name" value="CBS_dom"/>
</dbReference>
<dbReference type="AlphaFoldDB" id="A0A1R0H8A8"/>
<evidence type="ECO:0000256" key="1">
    <source>
        <dbReference type="ARBA" id="ARBA00006750"/>
    </source>
</evidence>
<dbReference type="GO" id="GO:0016301">
    <property type="term" value="F:kinase activity"/>
    <property type="evidence" value="ECO:0007669"/>
    <property type="project" value="UniProtKB-KW"/>
</dbReference>
<feature type="domain" description="CBS" evidence="4">
    <location>
        <begin position="164"/>
        <end position="198"/>
    </location>
</feature>
<evidence type="ECO:0000259" key="4">
    <source>
        <dbReference type="Pfam" id="PF00571"/>
    </source>
</evidence>
<dbReference type="PANTHER" id="PTHR13780">
    <property type="entry name" value="AMP-ACTIVATED PROTEIN KINASE, GAMMA REGULATORY SUBUNIT"/>
    <property type="match status" value="1"/>
</dbReference>